<dbReference type="EMBL" id="ML170179">
    <property type="protein sequence ID" value="TDL21647.1"/>
    <property type="molecule type" value="Genomic_DNA"/>
</dbReference>
<evidence type="ECO:0000313" key="4">
    <source>
        <dbReference type="Proteomes" id="UP000294933"/>
    </source>
</evidence>
<keyword evidence="4" id="KW-1185">Reference proteome</keyword>
<dbReference type="Proteomes" id="UP000294933">
    <property type="component" value="Unassembled WGS sequence"/>
</dbReference>
<dbReference type="VEuPathDB" id="FungiDB:BD410DRAFT_286384"/>
<keyword evidence="2" id="KW-0472">Membrane</keyword>
<sequence>MQAHSGSGFSFTIRSFDRTGTDCTPSTLYTVLIKNILVLARRPPKLLPHPMFLTRLTHSQRDRPTRYPVLIFVAYLFTFTLSLFVNLKRTSSLHVRVRESTVSIIQLAFVDLAVPRAEILTMIATERMILANNVGSAEGRRTFGQAIALVVALVPIWSVVGQMSVMRVERGCDHRDSHERKGRRSRDLDAPTLQDCPYQMHNHVWNDHQPPLYLLFTKPPLFTPRRIFFLPLTP</sequence>
<proteinExistence type="predicted"/>
<reference evidence="3 4" key="1">
    <citation type="submission" date="2018-06" db="EMBL/GenBank/DDBJ databases">
        <title>A transcriptomic atlas of mushroom development highlights an independent origin of complex multicellularity.</title>
        <authorList>
            <consortium name="DOE Joint Genome Institute"/>
            <person name="Krizsan K."/>
            <person name="Almasi E."/>
            <person name="Merenyi Z."/>
            <person name="Sahu N."/>
            <person name="Viragh M."/>
            <person name="Koszo T."/>
            <person name="Mondo S."/>
            <person name="Kiss B."/>
            <person name="Balint B."/>
            <person name="Kues U."/>
            <person name="Barry K."/>
            <person name="Hegedus J.C."/>
            <person name="Henrissat B."/>
            <person name="Johnson J."/>
            <person name="Lipzen A."/>
            <person name="Ohm R."/>
            <person name="Nagy I."/>
            <person name="Pangilinan J."/>
            <person name="Yan J."/>
            <person name="Xiong Y."/>
            <person name="Grigoriev I.V."/>
            <person name="Hibbett D.S."/>
            <person name="Nagy L.G."/>
        </authorList>
    </citation>
    <scope>NUCLEOTIDE SEQUENCE [LARGE SCALE GENOMIC DNA]</scope>
    <source>
        <strain evidence="3 4">SZMC22713</strain>
    </source>
</reference>
<organism evidence="3 4">
    <name type="scientific">Rickenella mellea</name>
    <dbReference type="NCBI Taxonomy" id="50990"/>
    <lineage>
        <taxon>Eukaryota</taxon>
        <taxon>Fungi</taxon>
        <taxon>Dikarya</taxon>
        <taxon>Basidiomycota</taxon>
        <taxon>Agaricomycotina</taxon>
        <taxon>Agaricomycetes</taxon>
        <taxon>Hymenochaetales</taxon>
        <taxon>Rickenellaceae</taxon>
        <taxon>Rickenella</taxon>
    </lineage>
</organism>
<feature type="transmembrane region" description="Helical" evidence="2">
    <location>
        <begin position="142"/>
        <end position="160"/>
    </location>
</feature>
<evidence type="ECO:0000256" key="1">
    <source>
        <dbReference type="SAM" id="MobiDB-lite"/>
    </source>
</evidence>
<feature type="region of interest" description="Disordered" evidence="1">
    <location>
        <begin position="171"/>
        <end position="191"/>
    </location>
</feature>
<keyword evidence="2" id="KW-1133">Transmembrane helix</keyword>
<gene>
    <name evidence="3" type="ORF">BD410DRAFT_286384</name>
</gene>
<feature type="compositionally biased region" description="Basic and acidic residues" evidence="1">
    <location>
        <begin position="171"/>
        <end position="189"/>
    </location>
</feature>
<evidence type="ECO:0000256" key="2">
    <source>
        <dbReference type="SAM" id="Phobius"/>
    </source>
</evidence>
<evidence type="ECO:0000313" key="3">
    <source>
        <dbReference type="EMBL" id="TDL21647.1"/>
    </source>
</evidence>
<protein>
    <submittedName>
        <fullName evidence="3">Uncharacterized protein</fullName>
    </submittedName>
</protein>
<keyword evidence="2" id="KW-0812">Transmembrane</keyword>
<accession>A0A4Y7Q1X3</accession>
<name>A0A4Y7Q1X3_9AGAM</name>
<feature type="transmembrane region" description="Helical" evidence="2">
    <location>
        <begin position="67"/>
        <end position="87"/>
    </location>
</feature>
<dbReference type="AlphaFoldDB" id="A0A4Y7Q1X3"/>